<dbReference type="CDD" id="cd16029">
    <property type="entry name" value="4-S"/>
    <property type="match status" value="1"/>
</dbReference>
<protein>
    <recommendedName>
        <fullName evidence="8">Sulfatase N-terminal domain-containing protein</fullName>
    </recommendedName>
</protein>
<proteinExistence type="inferred from homology"/>
<keyword evidence="10" id="KW-1185">Reference proteome</keyword>
<comment type="caution">
    <text evidence="9">The sequence shown here is derived from an EMBL/GenBank/DDBJ whole genome shotgun (WGS) entry which is preliminary data.</text>
</comment>
<evidence type="ECO:0000256" key="5">
    <source>
        <dbReference type="ARBA" id="ARBA00022837"/>
    </source>
</evidence>
<comment type="cofactor">
    <cofactor evidence="1">
        <name>Ca(2+)</name>
        <dbReference type="ChEBI" id="CHEBI:29108"/>
    </cofactor>
</comment>
<evidence type="ECO:0000256" key="3">
    <source>
        <dbReference type="ARBA" id="ARBA00022723"/>
    </source>
</evidence>
<keyword evidence="6" id="KW-0325">Glycoprotein</keyword>
<dbReference type="GO" id="GO:0046872">
    <property type="term" value="F:metal ion binding"/>
    <property type="evidence" value="ECO:0007669"/>
    <property type="project" value="UniProtKB-KW"/>
</dbReference>
<reference evidence="9" key="1">
    <citation type="submission" date="2023-03" db="EMBL/GenBank/DDBJ databases">
        <title>Electrophorus voltai genome.</title>
        <authorList>
            <person name="Bian C."/>
        </authorList>
    </citation>
    <scope>NUCLEOTIDE SEQUENCE</scope>
    <source>
        <strain evidence="9">CB-2022</strain>
        <tissue evidence="9">Muscle</tissue>
    </source>
</reference>
<accession>A0AAD9DQW6</accession>
<evidence type="ECO:0000256" key="1">
    <source>
        <dbReference type="ARBA" id="ARBA00001913"/>
    </source>
</evidence>
<dbReference type="FunFam" id="3.40.720.10:FF:000007">
    <property type="entry name" value="Arylsulfatase family, member J"/>
    <property type="match status" value="1"/>
</dbReference>
<evidence type="ECO:0000256" key="7">
    <source>
        <dbReference type="SAM" id="MobiDB-lite"/>
    </source>
</evidence>
<evidence type="ECO:0000313" key="10">
    <source>
        <dbReference type="Proteomes" id="UP001239994"/>
    </source>
</evidence>
<organism evidence="9 10">
    <name type="scientific">Electrophorus voltai</name>
    <dbReference type="NCBI Taxonomy" id="2609070"/>
    <lineage>
        <taxon>Eukaryota</taxon>
        <taxon>Metazoa</taxon>
        <taxon>Chordata</taxon>
        <taxon>Craniata</taxon>
        <taxon>Vertebrata</taxon>
        <taxon>Euteleostomi</taxon>
        <taxon>Actinopterygii</taxon>
        <taxon>Neopterygii</taxon>
        <taxon>Teleostei</taxon>
        <taxon>Ostariophysi</taxon>
        <taxon>Gymnotiformes</taxon>
        <taxon>Gymnotoidei</taxon>
        <taxon>Gymnotidae</taxon>
        <taxon>Electrophorus</taxon>
    </lineage>
</organism>
<name>A0AAD9DQW6_9TELE</name>
<sequence length="662" mass="75522">MEEVWQASGAGAENRWNKSRGKQRDAAEGDRAELRKKPTRTPAVQFPSDVLIKPILQAGSEQPVLDVLEGGKMDKCNDLRDFDMDQNVWTMYVLSALSVVCLLHSGFTQSWDWLSPNQVESEPLQSKGAAAFKRRQPPHIIFILTDDQGFNDIGYHSTDIRTPTLDKLAADGVRLENYYVQPLCTPSRSQLMTGRYQIHTGLQHSIIRPRQPSCLPQGLVTLPQRLQQAGYSTHMVGKWHLGFYRRHCLPTRRGFHTYFGSLTGSVDYYTYGSCDGKSLCGYDLHDGESVAWGRGGKYSTHLYTQRVRKILATHQASQQPIFIFVSLQAVHAPLKPPKSYIYPYRRMANVLRRKYAAVVSIVDEAVHNITYALRRYGYYRNSVIIYSTDNGAQPFMGGSNWPLRGCKGTYWEGGIRGVAFVHSPLLRHKRRVSRALLHITDWYPTLVRLAGGDVSQEQGLDGYDIWPVLSEDRVSPRMEILHNIDPLHPRGLGSWLAGQGLWDTAVQAAIRVGDWKLLTGKPGHGDWVPPQVLSDFPSGWWTLERETGKRQQSLWLYNITADPCERTDLSTKRPDVVWKLLERLAQYNRTAVPVHYPPDDPRANPEVNGGAWVPWVDDEEQESNWNGVYYQLGRNRIRKKSRLFKMRSFFKKLNSKIMSNRI</sequence>
<dbReference type="PANTHER" id="PTHR10342">
    <property type="entry name" value="ARYLSULFATASE"/>
    <property type="match status" value="1"/>
</dbReference>
<dbReference type="InterPro" id="IPR000917">
    <property type="entry name" value="Sulfatase_N"/>
</dbReference>
<evidence type="ECO:0000256" key="2">
    <source>
        <dbReference type="ARBA" id="ARBA00008779"/>
    </source>
</evidence>
<dbReference type="Pfam" id="PF00884">
    <property type="entry name" value="Sulfatase"/>
    <property type="match status" value="1"/>
</dbReference>
<evidence type="ECO:0000256" key="4">
    <source>
        <dbReference type="ARBA" id="ARBA00022801"/>
    </source>
</evidence>
<feature type="compositionally biased region" description="Basic and acidic residues" evidence="7">
    <location>
        <begin position="22"/>
        <end position="36"/>
    </location>
</feature>
<comment type="similarity">
    <text evidence="2">Belongs to the sulfatase family.</text>
</comment>
<dbReference type="EMBL" id="JAROKS010000023">
    <property type="protein sequence ID" value="KAK1788552.1"/>
    <property type="molecule type" value="Genomic_DNA"/>
</dbReference>
<feature type="domain" description="Sulfatase N-terminal" evidence="8">
    <location>
        <begin position="138"/>
        <end position="451"/>
    </location>
</feature>
<keyword evidence="4" id="KW-0378">Hydrolase</keyword>
<evidence type="ECO:0000313" key="9">
    <source>
        <dbReference type="EMBL" id="KAK1788552.1"/>
    </source>
</evidence>
<dbReference type="Proteomes" id="UP001239994">
    <property type="component" value="Unassembled WGS sequence"/>
</dbReference>
<dbReference type="Gene3D" id="3.30.1120.10">
    <property type="match status" value="1"/>
</dbReference>
<dbReference type="InterPro" id="IPR047115">
    <property type="entry name" value="ARSB"/>
</dbReference>
<dbReference type="AlphaFoldDB" id="A0AAD9DQW6"/>
<evidence type="ECO:0000256" key="6">
    <source>
        <dbReference type="ARBA" id="ARBA00023180"/>
    </source>
</evidence>
<gene>
    <name evidence="9" type="ORF">P4O66_016968</name>
</gene>
<dbReference type="InterPro" id="IPR017850">
    <property type="entry name" value="Alkaline_phosphatase_core_sf"/>
</dbReference>
<dbReference type="SUPFAM" id="SSF53649">
    <property type="entry name" value="Alkaline phosphatase-like"/>
    <property type="match status" value="1"/>
</dbReference>
<keyword evidence="5" id="KW-0106">Calcium</keyword>
<dbReference type="GO" id="GO:0008484">
    <property type="term" value="F:sulfuric ester hydrolase activity"/>
    <property type="evidence" value="ECO:0007669"/>
    <property type="project" value="InterPro"/>
</dbReference>
<dbReference type="PROSITE" id="PS00149">
    <property type="entry name" value="SULFATASE_2"/>
    <property type="match status" value="1"/>
</dbReference>
<keyword evidence="3" id="KW-0479">Metal-binding</keyword>
<dbReference type="PANTHER" id="PTHR10342:SF68">
    <property type="entry name" value="ARYLSULFATASE I"/>
    <property type="match status" value="1"/>
</dbReference>
<feature type="region of interest" description="Disordered" evidence="7">
    <location>
        <begin position="1"/>
        <end position="40"/>
    </location>
</feature>
<dbReference type="PROSITE" id="PS00523">
    <property type="entry name" value="SULFATASE_1"/>
    <property type="match status" value="1"/>
</dbReference>
<dbReference type="Gene3D" id="3.40.720.10">
    <property type="entry name" value="Alkaline Phosphatase, subunit A"/>
    <property type="match status" value="1"/>
</dbReference>
<dbReference type="InterPro" id="IPR024607">
    <property type="entry name" value="Sulfatase_CS"/>
</dbReference>
<evidence type="ECO:0000259" key="8">
    <source>
        <dbReference type="Pfam" id="PF00884"/>
    </source>
</evidence>